<sequence length="287" mass="31782">MIVPRTSRKEIMAKLRKKIDQNLPIFIASAGSGLVASLLEKAGADCINTFSGARLRANGMGTMSMLWPILDSNKQTFDYTREDIMPAIKGDAFICACINANDPLKDMRWFLEDLKKIGVFSVSNIGPSISYVDKDSEIFKVLTKSGITLQNEIDMLKLAREMDMVSIGLAFNMEDSIKMVEEAQPDIFCFHAGTTKGGLKGYDSGETIDETAARTEEANKELRRIKPDIMLIAHGAALETPEDAQYILNNTTCDGIWTGSSTERIPIERAVYSTAKEFADLRFPSKK</sequence>
<dbReference type="PANTHER" id="PTHR31862:SF1">
    <property type="entry name" value="UPF0261 DOMAIN PROTEIN (AFU_ORTHOLOGUE AFUA_1G10120)"/>
    <property type="match status" value="1"/>
</dbReference>
<reference evidence="2" key="1">
    <citation type="submission" date="2021-09" db="EMBL/GenBank/DDBJ databases">
        <title>Fulvivirga sp. isolated from coastal sediment.</title>
        <authorList>
            <person name="Yu H."/>
        </authorList>
    </citation>
    <scope>NUCLEOTIDE SEQUENCE</scope>
    <source>
        <strain evidence="2">1062</strain>
    </source>
</reference>
<dbReference type="AlphaFoldDB" id="A0A9X1L1L3"/>
<dbReference type="PIRSF" id="PIRSF034452">
    <property type="entry name" value="TIM-br_sig_trnsd"/>
    <property type="match status" value="1"/>
</dbReference>
<accession>A0A9X1L1L3</accession>
<keyword evidence="2" id="KW-0378">Hydrolase</keyword>
<protein>
    <submittedName>
        <fullName evidence="2">Phosphoenolpyruvate hydrolase family protein</fullName>
    </submittedName>
</protein>
<feature type="domain" description="TIM-barrel" evidence="1">
    <location>
        <begin position="10"/>
        <end position="280"/>
    </location>
</feature>
<proteinExistence type="predicted"/>
<dbReference type="EMBL" id="JAIXNE010000006">
    <property type="protein sequence ID" value="MCA6078347.1"/>
    <property type="molecule type" value="Genomic_DNA"/>
</dbReference>
<dbReference type="InterPro" id="IPR009215">
    <property type="entry name" value="TIM-br_IGPS-like"/>
</dbReference>
<dbReference type="InterPro" id="IPR015813">
    <property type="entry name" value="Pyrv/PenolPyrv_kinase-like_dom"/>
</dbReference>
<dbReference type="Gene3D" id="3.20.20.70">
    <property type="entry name" value="Aldolase class I"/>
    <property type="match status" value="1"/>
</dbReference>
<comment type="caution">
    <text evidence="2">The sequence shown here is derived from an EMBL/GenBank/DDBJ whole genome shotgun (WGS) entry which is preliminary data.</text>
</comment>
<name>A0A9X1L1L3_9BACT</name>
<evidence type="ECO:0000313" key="2">
    <source>
        <dbReference type="EMBL" id="MCA6078347.1"/>
    </source>
</evidence>
<evidence type="ECO:0000259" key="1">
    <source>
        <dbReference type="Pfam" id="PF09370"/>
    </source>
</evidence>
<dbReference type="SUPFAM" id="SSF51621">
    <property type="entry name" value="Phosphoenolpyruvate/pyruvate domain"/>
    <property type="match status" value="1"/>
</dbReference>
<dbReference type="PANTHER" id="PTHR31862">
    <property type="entry name" value="UPF0261 DOMAIN PROTEIN (AFU_ORTHOLOGUE AFUA_1G10120)"/>
    <property type="match status" value="1"/>
</dbReference>
<dbReference type="Proteomes" id="UP001139409">
    <property type="component" value="Unassembled WGS sequence"/>
</dbReference>
<gene>
    <name evidence="2" type="ORF">LDX50_25970</name>
</gene>
<evidence type="ECO:0000313" key="3">
    <source>
        <dbReference type="Proteomes" id="UP001139409"/>
    </source>
</evidence>
<organism evidence="2 3">
    <name type="scientific">Fulvivirga sedimenti</name>
    <dbReference type="NCBI Taxonomy" id="2879465"/>
    <lineage>
        <taxon>Bacteria</taxon>
        <taxon>Pseudomonadati</taxon>
        <taxon>Bacteroidota</taxon>
        <taxon>Cytophagia</taxon>
        <taxon>Cytophagales</taxon>
        <taxon>Fulvivirgaceae</taxon>
        <taxon>Fulvivirga</taxon>
    </lineage>
</organism>
<dbReference type="GO" id="GO:0016787">
    <property type="term" value="F:hydrolase activity"/>
    <property type="evidence" value="ECO:0007669"/>
    <property type="project" value="UniProtKB-KW"/>
</dbReference>
<keyword evidence="3" id="KW-1185">Reference proteome</keyword>
<dbReference type="RefSeq" id="WP_225699209.1">
    <property type="nucleotide sequence ID" value="NZ_JAIXNE010000006.1"/>
</dbReference>
<dbReference type="InterPro" id="IPR051353">
    <property type="entry name" value="Tobamovirus_resist_UPF0261"/>
</dbReference>
<dbReference type="Pfam" id="PF09370">
    <property type="entry name" value="PEP_hydrolase"/>
    <property type="match status" value="1"/>
</dbReference>
<dbReference type="InterPro" id="IPR013785">
    <property type="entry name" value="Aldolase_TIM"/>
</dbReference>